<protein>
    <submittedName>
        <fullName evidence="7">Type VI secretion protein VasK</fullName>
    </submittedName>
</protein>
<dbReference type="InterPro" id="IPR048677">
    <property type="entry name" value="TssM1_hel"/>
</dbReference>
<dbReference type="EMBL" id="CP011371">
    <property type="protein sequence ID" value="AKJ28543.1"/>
    <property type="molecule type" value="Genomic_DNA"/>
</dbReference>
<name>A0A0G3BKM6_9BURK</name>
<keyword evidence="2" id="KW-0472">Membrane</keyword>
<evidence type="ECO:0000259" key="6">
    <source>
        <dbReference type="Pfam" id="PF21070"/>
    </source>
</evidence>
<dbReference type="InterPro" id="IPR025743">
    <property type="entry name" value="TssM1_N"/>
</dbReference>
<keyword evidence="2" id="KW-0812">Transmembrane</keyword>
<dbReference type="InterPro" id="IPR017731">
    <property type="entry name" value="TssM1-like"/>
</dbReference>
<feature type="region of interest" description="Disordered" evidence="1">
    <location>
        <begin position="553"/>
        <end position="581"/>
    </location>
</feature>
<feature type="transmembrane region" description="Helical" evidence="2">
    <location>
        <begin position="26"/>
        <end position="44"/>
    </location>
</feature>
<feature type="region of interest" description="Disordered" evidence="1">
    <location>
        <begin position="1247"/>
        <end position="1274"/>
    </location>
</feature>
<reference evidence="7 8" key="1">
    <citation type="submission" date="2015-05" db="EMBL/GenBank/DDBJ databases">
        <authorList>
            <person name="Tang B."/>
            <person name="Yu Y."/>
        </authorList>
    </citation>
    <scope>NUCLEOTIDE SEQUENCE [LARGE SCALE GENOMIC DNA]</scope>
    <source>
        <strain evidence="7 8">DSM 7029</strain>
    </source>
</reference>
<keyword evidence="2" id="KW-1133">Transmembrane helix</keyword>
<dbReference type="PANTHER" id="PTHR36153">
    <property type="entry name" value="INNER MEMBRANE PROTEIN-RELATED"/>
    <property type="match status" value="1"/>
</dbReference>
<feature type="compositionally biased region" description="Polar residues" evidence="1">
    <location>
        <begin position="563"/>
        <end position="578"/>
    </location>
</feature>
<dbReference type="Pfam" id="PF14331">
    <property type="entry name" value="IcmF-related_N"/>
    <property type="match status" value="1"/>
</dbReference>
<organism evidence="7 8">
    <name type="scientific">Caldimonas brevitalea</name>
    <dbReference type="NCBI Taxonomy" id="413882"/>
    <lineage>
        <taxon>Bacteria</taxon>
        <taxon>Pseudomonadati</taxon>
        <taxon>Pseudomonadota</taxon>
        <taxon>Betaproteobacteria</taxon>
        <taxon>Burkholderiales</taxon>
        <taxon>Sphaerotilaceae</taxon>
        <taxon>Caldimonas</taxon>
    </lineage>
</organism>
<dbReference type="Proteomes" id="UP000035352">
    <property type="component" value="Chromosome"/>
</dbReference>
<dbReference type="InterPro" id="IPR027417">
    <property type="entry name" value="P-loop_NTPase"/>
</dbReference>
<keyword evidence="8" id="KW-1185">Reference proteome</keyword>
<dbReference type="Pfam" id="PF06761">
    <property type="entry name" value="IcmF-related"/>
    <property type="match status" value="1"/>
</dbReference>
<feature type="domain" description="Type VI secretion system component TssM1 helical" evidence="6">
    <location>
        <begin position="992"/>
        <end position="1080"/>
    </location>
</feature>
<feature type="domain" description="Type VI secretion system IcmF C-terminal" evidence="3">
    <location>
        <begin position="1109"/>
        <end position="1211"/>
    </location>
</feature>
<evidence type="ECO:0000256" key="2">
    <source>
        <dbReference type="SAM" id="Phobius"/>
    </source>
</evidence>
<dbReference type="InterPro" id="IPR053156">
    <property type="entry name" value="T6SS_TssM-like"/>
</dbReference>
<dbReference type="PANTHER" id="PTHR36153:SF1">
    <property type="entry name" value="TYPE VI SECRETION SYSTEM COMPONENT TSSM1"/>
    <property type="match status" value="1"/>
</dbReference>
<dbReference type="KEGG" id="pbh:AAW51_1852"/>
<feature type="domain" description="IcmF-related" evidence="4">
    <location>
        <begin position="477"/>
        <end position="834"/>
    </location>
</feature>
<feature type="transmembrane region" description="Helical" evidence="2">
    <location>
        <begin position="423"/>
        <end position="444"/>
    </location>
</feature>
<accession>A0A0G3BKM6</accession>
<dbReference type="SUPFAM" id="SSF52540">
    <property type="entry name" value="P-loop containing nucleoside triphosphate hydrolases"/>
    <property type="match status" value="1"/>
</dbReference>
<evidence type="ECO:0000259" key="5">
    <source>
        <dbReference type="Pfam" id="PF14331"/>
    </source>
</evidence>
<gene>
    <name evidence="7" type="primary">impL</name>
    <name evidence="7" type="ORF">AAW51_1852</name>
</gene>
<dbReference type="NCBIfam" id="TIGR03348">
    <property type="entry name" value="VI_IcmF"/>
    <property type="match status" value="1"/>
</dbReference>
<dbReference type="STRING" id="413882.AAW51_1852"/>
<dbReference type="PATRIC" id="fig|413882.6.peg.1949"/>
<evidence type="ECO:0000256" key="1">
    <source>
        <dbReference type="SAM" id="MobiDB-lite"/>
    </source>
</evidence>
<evidence type="ECO:0000259" key="3">
    <source>
        <dbReference type="Pfam" id="PF06744"/>
    </source>
</evidence>
<evidence type="ECO:0000259" key="4">
    <source>
        <dbReference type="Pfam" id="PF06761"/>
    </source>
</evidence>
<evidence type="ECO:0000313" key="7">
    <source>
        <dbReference type="EMBL" id="AKJ28543.1"/>
    </source>
</evidence>
<feature type="domain" description="Type VI secretion system component TssM1 N-terminal" evidence="5">
    <location>
        <begin position="174"/>
        <end position="429"/>
    </location>
</feature>
<dbReference type="Pfam" id="PF21070">
    <property type="entry name" value="IcmF_helical"/>
    <property type="match status" value="1"/>
</dbReference>
<proteinExistence type="predicted"/>
<dbReference type="Pfam" id="PF06744">
    <property type="entry name" value="IcmF_C"/>
    <property type="match status" value="1"/>
</dbReference>
<sequence>MGVIGLLALAAFLLLGANTLRIGLIWALVALGLIVAVWATVWYLKRRRARKAAEGLEQALHDQADRAVKGTPNAQRGETEALRERMLEAVKTIKTSKLGQTSGTAALYELPWYIVIGNPAAGKSSAIAKSGLQFPFADNSGTIIQGIGGTRNCDWFFTTEGILLDTAGRYSVHEEDRDEWRDFLSLLKKHRPKAPINGIMIAASLAELAGNKPEFSIQLAKQLRQRVQELTEQLEVFAPVYVVFTKADLVAGFAEFFEDRDPGERERAWGATLPYDGDGKLDAVTQFERHFEELYEGLKAASVARMSLHRGEKLPPGVLTFPLEFASLKPTLRTFLTTLFEENPFQFRPIFRGFYFTSAVQQGSSTSRSSERVAQRFGLQLQHGTTAEVYSQTGFFLKDLFSKVVFADRNLVKQYASRNKLRWRYAAFFGGVAALGLALAAWTWSYAGNRQLVENVQADLDKVVKLQANRTDLQSRLEALEVLRDRLVQLQAYRDERPWSLSLGLYQGHRIESQLKREYYAGVQEVLLQPVASSIETYLAEVNANAAELRPLQGGTPAAASGQPANTTPATANVSAQPTPGHYTAASASNVTDAYNALKSYIMLGDRTRAEAGHLSDQLTRFWRGWLETNRGGMPREQMIRSAESLISFTVTQLGDPQFPQVQNNLAVLDQTRENLRRVVKGMPARERVYSEIKARASTRFAPVTVARLVGEADKDVIAGSYAISGTFTRRAWDEYVQAAIKDAAYKELQTDDWVLKSSVVDDLTLEGSPEQIQKALVQMYKTEYVREWQKFMQGVSIPEFGSFDQAVARMNRLGDPANSPIGRLMQALYDETSWDNPSLLNEKLERSQGGVVAWFKQTILRQTPSRVQVDINLNTPQAGVPMGPIGKEFFVLNRLMMRPDNSPTLMRSYLDALAKVRSRFNQMKNQGDPGPASRQLMQQTLEGNGSELAEALKLVDEQMLNGTGMTDTAKAALRPLLVRPLMQAYSVVVRPTEGELNRVWTAQVYEPFQRTLASKYPFARGAQVEAGPADIAKVFGPEGAIAKFSEQTLGPLVTRRGDQLTARTWADMGVRLAPEFTTQFAGWVAPLAGASAASGGGGGGASAEQTVFQLLPQAAPGLTEYTVEIDGQVLRYRNTAAAWTPFVWPSTQGAPGVRITGQTFDGQTIEFLNYPGRFGLERMVNSAQRRRLDANVHELKWPSGRHAVTLQLKIISTPGAAAPAAGAQNTGAAAQGATSLRGAVLPSVIAGPAAGTPASPATTTTSSATTANGSAPQ</sequence>
<evidence type="ECO:0000313" key="8">
    <source>
        <dbReference type="Proteomes" id="UP000035352"/>
    </source>
</evidence>
<dbReference type="InterPro" id="IPR010623">
    <property type="entry name" value="IcmF_C"/>
</dbReference>
<dbReference type="AlphaFoldDB" id="A0A0G3BKM6"/>
<dbReference type="InterPro" id="IPR009612">
    <property type="entry name" value="IcmF-rel"/>
</dbReference>